<dbReference type="Gene3D" id="3.20.20.80">
    <property type="entry name" value="Glycosidases"/>
    <property type="match status" value="3"/>
</dbReference>
<reference evidence="1 2" key="1">
    <citation type="submission" date="2020-05" db="EMBL/GenBank/DDBJ databases">
        <title>Complete closed genome sequence of Defluviicoccus vanus.</title>
        <authorList>
            <person name="Bessarab I."/>
            <person name="Arumugam K."/>
            <person name="Maszenan A.M."/>
            <person name="Seviour R.J."/>
            <person name="Williams R.B."/>
        </authorList>
    </citation>
    <scope>NUCLEOTIDE SEQUENCE [LARGE SCALE GENOMIC DNA]</scope>
    <source>
        <strain evidence="1 2">Ben 114</strain>
    </source>
</reference>
<keyword evidence="2" id="KW-1185">Reference proteome</keyword>
<dbReference type="GO" id="GO:0005992">
    <property type="term" value="P:trehalose biosynthetic process"/>
    <property type="evidence" value="ECO:0007669"/>
    <property type="project" value="TreeGrafter"/>
</dbReference>
<dbReference type="InterPro" id="IPR012767">
    <property type="entry name" value="Trehalose_TreY"/>
</dbReference>
<dbReference type="NCBIfam" id="TIGR02401">
    <property type="entry name" value="trehalose_TreY"/>
    <property type="match status" value="1"/>
</dbReference>
<protein>
    <submittedName>
        <fullName evidence="1">Malto-oligosyltrehalose synthase</fullName>
    </submittedName>
</protein>
<dbReference type="AlphaFoldDB" id="A0A7H1N0S9"/>
<dbReference type="PANTHER" id="PTHR10357:SF216">
    <property type="entry name" value="MALTOOLIGOSYL TREHALOSE SYNTHASE-RELATED"/>
    <property type="match status" value="1"/>
</dbReference>
<dbReference type="GO" id="GO:0030980">
    <property type="term" value="P:alpha-glucan catabolic process"/>
    <property type="evidence" value="ECO:0007669"/>
    <property type="project" value="TreeGrafter"/>
</dbReference>
<dbReference type="PANTHER" id="PTHR10357">
    <property type="entry name" value="ALPHA-AMYLASE FAMILY MEMBER"/>
    <property type="match status" value="1"/>
</dbReference>
<dbReference type="CDD" id="cd11336">
    <property type="entry name" value="AmyAc_MTSase"/>
    <property type="match status" value="1"/>
</dbReference>
<accession>A0A7H1N0S9</accession>
<dbReference type="GO" id="GO:0047470">
    <property type="term" value="F:(1,4)-alpha-D-glucan 1-alpha-D-glucosylmutase activity"/>
    <property type="evidence" value="ECO:0007669"/>
    <property type="project" value="TreeGrafter"/>
</dbReference>
<dbReference type="SUPFAM" id="SSF51445">
    <property type="entry name" value="(Trans)glycosidases"/>
    <property type="match status" value="1"/>
</dbReference>
<evidence type="ECO:0000313" key="2">
    <source>
        <dbReference type="Proteomes" id="UP000516369"/>
    </source>
</evidence>
<dbReference type="KEGG" id="dvn:HQ394_08270"/>
<evidence type="ECO:0000313" key="1">
    <source>
        <dbReference type="EMBL" id="QNT69315.1"/>
    </source>
</evidence>
<dbReference type="InterPro" id="IPR017853">
    <property type="entry name" value="GH"/>
</dbReference>
<dbReference type="Proteomes" id="UP000516369">
    <property type="component" value="Chromosome"/>
</dbReference>
<proteinExistence type="predicted"/>
<dbReference type="EMBL" id="CP053923">
    <property type="protein sequence ID" value="QNT69315.1"/>
    <property type="molecule type" value="Genomic_DNA"/>
</dbReference>
<gene>
    <name evidence="1" type="primary">treY</name>
    <name evidence="1" type="ORF">HQ394_08270</name>
</gene>
<name>A0A7H1N0S9_9PROT</name>
<sequence>MCTDLAALLQSDPALRAEIDAVIDEINGTPGNAASFRRLHQLLELQHYRLAYWRVAAEEINYRRFFQINDLAGVRVELPQVFETIHRLVFRWIDEGKVHGLRIDHVDGLFDPRQYLQRLQERYRQGRPAENSNGAGNGDADQLYVVVEKILASHESLPADWPIAGTTGYDFLNAVNALFVNPAAEAALDACYLSFVGQTRTFDEMTYRGRKLAMEQELASELRVLANEINHLTESNWFTRDFTLVGLRQALREIVASFPVYRTYIDWNGPRNEDRRDLDWAVSHGRRRSDRSDLSVFDFLHSLLTTDIGRGSTPTLNRREVRRLALKFQQYTGAVMAKGVEDTAFYRYNRLVSLNEVGGSPTRFGTSLASFHRTQQDVAKRWPLTMLATATHDTKRGEDVRARINALSELTAEWADGVQRWSTQNRRHKSEFNGGYAPSENDEYLFYQSLLGAWPTAFIGMPEPDAATMDVLRQRMVDFMLKAVREAKLHSSWTNQDAVYEQALIGFVQRTLDVGGRNPFVEAFAAFVDRVAPVGVINSLAQVVVKLTAPGVPDIYQGCEMWDLSLVDPDNRGPVDYALRQATLAELQAEWNRSIDAAWLTQLLNDWPSGRVKMFVTWCLMRLRQTQPALFVAGGYKPLDVVGPAADRVCAFMRSQGEDLVLVVVPRLVAAWIEPPEIWPLGATPWQDTTVVLPAGQAALRLQNIFTRQPLPPALPPGDDATDGSTLSLRLADLLAIFPVAVYA</sequence>
<organism evidence="1 2">
    <name type="scientific">Defluviicoccus vanus</name>
    <dbReference type="NCBI Taxonomy" id="111831"/>
    <lineage>
        <taxon>Bacteria</taxon>
        <taxon>Pseudomonadati</taxon>
        <taxon>Pseudomonadota</taxon>
        <taxon>Alphaproteobacteria</taxon>
        <taxon>Rhodospirillales</taxon>
        <taxon>Rhodospirillaceae</taxon>
        <taxon>Defluviicoccus</taxon>
    </lineage>
</organism>